<dbReference type="Pfam" id="PF12796">
    <property type="entry name" value="Ank_2"/>
    <property type="match status" value="2"/>
</dbReference>
<dbReference type="Gene3D" id="1.25.40.20">
    <property type="entry name" value="Ankyrin repeat-containing domain"/>
    <property type="match status" value="2"/>
</dbReference>
<dbReference type="PANTHER" id="PTHR44207">
    <property type="entry name" value="SURFACE ANTIGEN BSPA-LIKE-RELATED"/>
    <property type="match status" value="1"/>
</dbReference>
<evidence type="ECO:0000256" key="1">
    <source>
        <dbReference type="ARBA" id="ARBA00022737"/>
    </source>
</evidence>
<organism evidence="3">
    <name type="scientific">Acanthamoeba polyphaga mimivirus</name>
    <name type="common">APMV</name>
    <dbReference type="NCBI Taxonomy" id="212035"/>
    <lineage>
        <taxon>Viruses</taxon>
        <taxon>Varidnaviria</taxon>
        <taxon>Bamfordvirae</taxon>
        <taxon>Nucleocytoviricota</taxon>
        <taxon>Megaviricetes</taxon>
        <taxon>Imitervirales</taxon>
        <taxon>Mimiviridae</taxon>
        <taxon>Megamimivirinae</taxon>
        <taxon>Mimivirus</taxon>
        <taxon>Mimivirus bradfordmassiliense</taxon>
    </lineage>
</organism>
<keyword evidence="1" id="KW-0677">Repeat</keyword>
<evidence type="ECO:0000313" key="3">
    <source>
        <dbReference type="EMBL" id="AVG45762.1"/>
    </source>
</evidence>
<dbReference type="EMBL" id="MG602507">
    <property type="protein sequence ID" value="AVG45762.1"/>
    <property type="molecule type" value="Genomic_DNA"/>
</dbReference>
<dbReference type="InterPro" id="IPR002110">
    <property type="entry name" value="Ankyrin_rpt"/>
</dbReference>
<sequence>MIYYKLTNTNEYNHGSFLKDGFFAIKNFDDEIPINNFDYSSDYAKNNGHDKIFFRDITNIFDDLYCRDNRYLRHIHLPITHPKFNLVSNVNGEYWSNMIILGEKMDLTKVETFEYLESLGANINAGNNRAFNWACSGGHLEIIEYLFSKGINISCCNSLSFNDAIRYGKYEVVKFLINHGMMINSYCFSVACQSNRTNMVKLLVDKGVDYKSNINHCFNLVCFYGNLKLVKYLITLDVNISHDNYKAMRMAHYNEQMNVVDYLLSMGADKDFLQTSYDEYDDVFNP</sequence>
<evidence type="ECO:0000256" key="2">
    <source>
        <dbReference type="ARBA" id="ARBA00023043"/>
    </source>
</evidence>
<protein>
    <submittedName>
        <fullName evidence="3">Ankyrin repeat protein</fullName>
    </submittedName>
</protein>
<name>A0A2L2DHX1_MIMIV</name>
<dbReference type="SUPFAM" id="SSF48403">
    <property type="entry name" value="Ankyrin repeat"/>
    <property type="match status" value="1"/>
</dbReference>
<reference evidence="3" key="1">
    <citation type="journal article" date="2017" name="Front. Microbiol.">
        <title>Genome Characterization of the First Mimiviruses of Lineage C Isolated in Brazil.</title>
        <authorList>
            <person name="Assis F.L."/>
            <person name="Franco-Luiz A.P.M."/>
            <person name="Dos Santos R.N."/>
            <person name="Campos F.S."/>
            <person name="Dornas F.P."/>
            <person name="Borato P.V.M."/>
            <person name="Franco A.C."/>
            <person name="Abrahao J.S."/>
            <person name="Colson P."/>
            <person name="Scola B."/>
        </authorList>
    </citation>
    <scope>NUCLEOTIDE SEQUENCE [LARGE SCALE GENOMIC DNA]</scope>
</reference>
<dbReference type="SMART" id="SM00248">
    <property type="entry name" value="ANK"/>
    <property type="match status" value="5"/>
</dbReference>
<accession>A0A2L2DHX1</accession>
<keyword evidence="2" id="KW-0040">ANK repeat</keyword>
<dbReference type="Proteomes" id="UP000280369">
    <property type="component" value="Segment"/>
</dbReference>
<dbReference type="InterPro" id="IPR036770">
    <property type="entry name" value="Ankyrin_rpt-contain_sf"/>
</dbReference>
<proteinExistence type="predicted"/>
<organismHost>
    <name type="scientific">Acanthamoeba polyphaga</name>
    <name type="common">Amoeba</name>
    <dbReference type="NCBI Taxonomy" id="5757"/>
</organismHost>